<dbReference type="AlphaFoldDB" id="A0A562IS60"/>
<feature type="domain" description="Alcohol dehydrogenase iron-type/glycerol dehydrogenase GldA" evidence="3">
    <location>
        <begin position="14"/>
        <end position="181"/>
    </location>
</feature>
<dbReference type="Gene3D" id="3.40.50.1970">
    <property type="match status" value="1"/>
</dbReference>
<dbReference type="PANTHER" id="PTHR11496">
    <property type="entry name" value="ALCOHOL DEHYDROGENASE"/>
    <property type="match status" value="1"/>
</dbReference>
<evidence type="ECO:0000259" key="3">
    <source>
        <dbReference type="Pfam" id="PF00465"/>
    </source>
</evidence>
<gene>
    <name evidence="5" type="ORF">JD78_02180</name>
</gene>
<name>A0A562IS60_9ACTN</name>
<dbReference type="Pfam" id="PF00465">
    <property type="entry name" value="Fe-ADH"/>
    <property type="match status" value="1"/>
</dbReference>
<dbReference type="GO" id="GO:0004022">
    <property type="term" value="F:alcohol dehydrogenase (NAD+) activity"/>
    <property type="evidence" value="ECO:0007669"/>
    <property type="project" value="TreeGrafter"/>
</dbReference>
<dbReference type="PANTHER" id="PTHR11496:SF102">
    <property type="entry name" value="ALCOHOL DEHYDROGENASE 4"/>
    <property type="match status" value="1"/>
</dbReference>
<reference evidence="5 6" key="1">
    <citation type="submission" date="2019-07" db="EMBL/GenBank/DDBJ databases">
        <title>R&amp;d 2014.</title>
        <authorList>
            <person name="Klenk H.-P."/>
        </authorList>
    </citation>
    <scope>NUCLEOTIDE SEQUENCE [LARGE SCALE GENOMIC DNA]</scope>
    <source>
        <strain evidence="5 6">DSM 45764</strain>
    </source>
</reference>
<evidence type="ECO:0000313" key="6">
    <source>
        <dbReference type="Proteomes" id="UP000321490"/>
    </source>
</evidence>
<dbReference type="InterPro" id="IPR056798">
    <property type="entry name" value="ADH_Fe_C"/>
</dbReference>
<comment type="similarity">
    <text evidence="1">Belongs to the iron-containing alcohol dehydrogenase family.</text>
</comment>
<keyword evidence="2" id="KW-0560">Oxidoreductase</keyword>
<dbReference type="Proteomes" id="UP000321490">
    <property type="component" value="Unassembled WGS sequence"/>
</dbReference>
<dbReference type="InterPro" id="IPR001670">
    <property type="entry name" value="ADH_Fe/GldA"/>
</dbReference>
<comment type="caution">
    <text evidence="5">The sequence shown here is derived from an EMBL/GenBank/DDBJ whole genome shotgun (WGS) entry which is preliminary data.</text>
</comment>
<dbReference type="EMBL" id="VLKF01000001">
    <property type="protein sequence ID" value="TWH73656.1"/>
    <property type="molecule type" value="Genomic_DNA"/>
</dbReference>
<proteinExistence type="inferred from homology"/>
<feature type="domain" description="Fe-containing alcohol dehydrogenase-like C-terminal" evidence="4">
    <location>
        <begin position="192"/>
        <end position="400"/>
    </location>
</feature>
<evidence type="ECO:0000313" key="5">
    <source>
        <dbReference type="EMBL" id="TWH73656.1"/>
    </source>
</evidence>
<dbReference type="InterPro" id="IPR039697">
    <property type="entry name" value="Alcohol_dehydrogenase_Fe"/>
</dbReference>
<dbReference type="Pfam" id="PF25137">
    <property type="entry name" value="ADH_Fe_C"/>
    <property type="match status" value="1"/>
</dbReference>
<keyword evidence="6" id="KW-1185">Reference proteome</keyword>
<dbReference type="Gene3D" id="1.20.1090.10">
    <property type="entry name" value="Dehydroquinate synthase-like - alpha domain"/>
    <property type="match status" value="1"/>
</dbReference>
<protein>
    <submittedName>
        <fullName evidence="5">Alcohol dehydrogenase</fullName>
    </submittedName>
</protein>
<evidence type="ECO:0000256" key="2">
    <source>
        <dbReference type="ARBA" id="ARBA00023002"/>
    </source>
</evidence>
<dbReference type="FunFam" id="3.40.50.1970:FF:000003">
    <property type="entry name" value="Alcohol dehydrogenase, iron-containing"/>
    <property type="match status" value="1"/>
</dbReference>
<accession>A0A562IS60</accession>
<evidence type="ECO:0000256" key="1">
    <source>
        <dbReference type="ARBA" id="ARBA00007358"/>
    </source>
</evidence>
<dbReference type="OrthoDB" id="323926at2"/>
<sequence>MGSLPEAVGTLRLPARVHVGWGARAQLPELVTVSGNRVLAVVDPFLAGTELLASVVAGLTAAGLHVRVHSDITPELPVASLTAAAETAREHAADVVLAIGGGSALDAAKVVALLSRYEGPLSRFYGENLVPGPVLPVVAVPTTAGTGSEVTPVAVVSDPERELKVGISSPFLVPVAAVVDPELTLGAPASVTAFAGIDALVHAAESYTARPLPVDWSAPLPVFTGRNALADPVALQAAGHLGPWLPVAVTEPGNRRAREEVARGALLAGIAFGSTGTHLCHALQYPIGGLTKTPHGLGTGLLLPYVLDVLRRDPAVADRIAALGAALEGIGAAEASAARTVARVVEINARIGVPADLAAIGIGRDQLPRVADLGLRSARLLAIAPTDPTRDLLLEVLEHAHAGELTDRSPA</sequence>
<dbReference type="SUPFAM" id="SSF56796">
    <property type="entry name" value="Dehydroquinate synthase-like"/>
    <property type="match status" value="1"/>
</dbReference>
<evidence type="ECO:0000259" key="4">
    <source>
        <dbReference type="Pfam" id="PF25137"/>
    </source>
</evidence>
<dbReference type="GO" id="GO:0046872">
    <property type="term" value="F:metal ion binding"/>
    <property type="evidence" value="ECO:0007669"/>
    <property type="project" value="InterPro"/>
</dbReference>
<organism evidence="5 6">
    <name type="scientific">Modestobacter roseus</name>
    <dbReference type="NCBI Taxonomy" id="1181884"/>
    <lineage>
        <taxon>Bacteria</taxon>
        <taxon>Bacillati</taxon>
        <taxon>Actinomycetota</taxon>
        <taxon>Actinomycetes</taxon>
        <taxon>Geodermatophilales</taxon>
        <taxon>Geodermatophilaceae</taxon>
        <taxon>Modestobacter</taxon>
    </lineage>
</organism>